<evidence type="ECO:0000256" key="3">
    <source>
        <dbReference type="ARBA" id="ARBA00022989"/>
    </source>
</evidence>
<sequence>MPANHDLGIPQGRPVNPETDTFYGYYVNTHVCIAYMVLFALTGALHLGQSIRHRVWWLTPTFMLCAVTELIGWGGRYWSSQDYVKLDAFLMQICCTILAPSFLAAGLFFILGVIINRLGPQYATFSPKAFSITFVICDLIALVVQAVGGADASISFKTGGDTEKGAKIMVGGIIFQIFAITLYVITAAEFFIRYHFDKPVVRRNQVAEDTEKQPEKVSRTPITRNIQFMSFALILSTVLLYIRSIYRTIELLNGWTGPIIHNQPLFNYMDALPIVLALITLNILNPGRLLFGRNAEASYQQDSLPQTGYGIQTGHLGVDSPGDSSTIATPEATDLKLAK</sequence>
<dbReference type="Pfam" id="PF04479">
    <property type="entry name" value="RTA1"/>
    <property type="match status" value="1"/>
</dbReference>
<evidence type="ECO:0000256" key="1">
    <source>
        <dbReference type="ARBA" id="ARBA00004141"/>
    </source>
</evidence>
<evidence type="ECO:0000313" key="8">
    <source>
        <dbReference type="Proteomes" id="UP000054248"/>
    </source>
</evidence>
<evidence type="ECO:0008006" key="9">
    <source>
        <dbReference type="Google" id="ProtNLM"/>
    </source>
</evidence>
<evidence type="ECO:0000256" key="2">
    <source>
        <dbReference type="ARBA" id="ARBA00022692"/>
    </source>
</evidence>
<dbReference type="PANTHER" id="PTHR31465">
    <property type="entry name" value="PROTEIN RTA1-RELATED"/>
    <property type="match status" value="1"/>
</dbReference>
<keyword evidence="8" id="KW-1185">Reference proteome</keyword>
<dbReference type="InterPro" id="IPR007568">
    <property type="entry name" value="RTA1"/>
</dbReference>
<reference evidence="8" key="2">
    <citation type="submission" date="2015-01" db="EMBL/GenBank/DDBJ databases">
        <title>Evolutionary Origins and Diversification of the Mycorrhizal Mutualists.</title>
        <authorList>
            <consortium name="DOE Joint Genome Institute"/>
            <consortium name="Mycorrhizal Genomics Consortium"/>
            <person name="Kohler A."/>
            <person name="Kuo A."/>
            <person name="Nagy L.G."/>
            <person name="Floudas D."/>
            <person name="Copeland A."/>
            <person name="Barry K.W."/>
            <person name="Cichocki N."/>
            <person name="Veneault-Fourrey C."/>
            <person name="LaButti K."/>
            <person name="Lindquist E.A."/>
            <person name="Lipzen A."/>
            <person name="Lundell T."/>
            <person name="Morin E."/>
            <person name="Murat C."/>
            <person name="Riley R."/>
            <person name="Ohm R."/>
            <person name="Sun H."/>
            <person name="Tunlid A."/>
            <person name="Henrissat B."/>
            <person name="Grigoriev I.V."/>
            <person name="Hibbett D.S."/>
            <person name="Martin F."/>
        </authorList>
    </citation>
    <scope>NUCLEOTIDE SEQUENCE [LARGE SCALE GENOMIC DNA]</scope>
    <source>
        <strain evidence="8">MUT 4182</strain>
    </source>
</reference>
<feature type="transmembrane region" description="Helical" evidence="6">
    <location>
        <begin position="23"/>
        <end position="48"/>
    </location>
</feature>
<proteinExistence type="predicted"/>
<evidence type="ECO:0000256" key="6">
    <source>
        <dbReference type="SAM" id="Phobius"/>
    </source>
</evidence>
<gene>
    <name evidence="7" type="ORF">M407DRAFT_145232</name>
</gene>
<dbReference type="AlphaFoldDB" id="A0A0C3Q7V0"/>
<reference evidence="7 8" key="1">
    <citation type="submission" date="2014-04" db="EMBL/GenBank/DDBJ databases">
        <authorList>
            <consortium name="DOE Joint Genome Institute"/>
            <person name="Kuo A."/>
            <person name="Girlanda M."/>
            <person name="Perotto S."/>
            <person name="Kohler A."/>
            <person name="Nagy L.G."/>
            <person name="Floudas D."/>
            <person name="Copeland A."/>
            <person name="Barry K.W."/>
            <person name="Cichocki N."/>
            <person name="Veneault-Fourrey C."/>
            <person name="LaButti K."/>
            <person name="Lindquist E.A."/>
            <person name="Lipzen A."/>
            <person name="Lundell T."/>
            <person name="Morin E."/>
            <person name="Murat C."/>
            <person name="Sun H."/>
            <person name="Tunlid A."/>
            <person name="Henrissat B."/>
            <person name="Grigoriev I.V."/>
            <person name="Hibbett D.S."/>
            <person name="Martin F."/>
            <person name="Nordberg H.P."/>
            <person name="Cantor M.N."/>
            <person name="Hua S.X."/>
        </authorList>
    </citation>
    <scope>NUCLEOTIDE SEQUENCE [LARGE SCALE GENOMIC DNA]</scope>
    <source>
        <strain evidence="7 8">MUT 4182</strain>
    </source>
</reference>
<accession>A0A0C3Q7V0</accession>
<protein>
    <recommendedName>
        <fullName evidence="9">RTA1-domain-containing protein</fullName>
    </recommendedName>
</protein>
<dbReference type="GO" id="GO:0005886">
    <property type="term" value="C:plasma membrane"/>
    <property type="evidence" value="ECO:0007669"/>
    <property type="project" value="TreeGrafter"/>
</dbReference>
<dbReference type="HOGENOM" id="CLU_033465_6_0_1"/>
<feature type="transmembrane region" description="Helical" evidence="6">
    <location>
        <begin position="89"/>
        <end position="115"/>
    </location>
</feature>
<feature type="transmembrane region" description="Helical" evidence="6">
    <location>
        <begin position="266"/>
        <end position="284"/>
    </location>
</feature>
<organism evidence="7 8">
    <name type="scientific">Tulasnella calospora MUT 4182</name>
    <dbReference type="NCBI Taxonomy" id="1051891"/>
    <lineage>
        <taxon>Eukaryota</taxon>
        <taxon>Fungi</taxon>
        <taxon>Dikarya</taxon>
        <taxon>Basidiomycota</taxon>
        <taxon>Agaricomycotina</taxon>
        <taxon>Agaricomycetes</taxon>
        <taxon>Cantharellales</taxon>
        <taxon>Tulasnellaceae</taxon>
        <taxon>Tulasnella</taxon>
    </lineage>
</organism>
<feature type="transmembrane region" description="Helical" evidence="6">
    <location>
        <begin position="55"/>
        <end position="77"/>
    </location>
</feature>
<keyword evidence="3 6" id="KW-1133">Transmembrane helix</keyword>
<comment type="subcellular location">
    <subcellularLocation>
        <location evidence="1">Membrane</location>
        <topology evidence="1">Multi-pass membrane protein</topology>
    </subcellularLocation>
</comment>
<feature type="region of interest" description="Disordered" evidence="5">
    <location>
        <begin position="315"/>
        <end position="339"/>
    </location>
</feature>
<name>A0A0C3Q7V0_9AGAM</name>
<keyword evidence="2 6" id="KW-0812">Transmembrane</keyword>
<dbReference type="GO" id="GO:0000324">
    <property type="term" value="C:fungal-type vacuole"/>
    <property type="evidence" value="ECO:0007669"/>
    <property type="project" value="TreeGrafter"/>
</dbReference>
<evidence type="ECO:0000256" key="4">
    <source>
        <dbReference type="ARBA" id="ARBA00023136"/>
    </source>
</evidence>
<feature type="transmembrane region" description="Helical" evidence="6">
    <location>
        <begin position="168"/>
        <end position="192"/>
    </location>
</feature>
<dbReference type="PANTHER" id="PTHR31465:SF11">
    <property type="entry name" value="DOMAIN PROTEIN, PUTATIVE (AFU_ORTHOLOGUE AFUA_3G10770)-RELATED"/>
    <property type="match status" value="1"/>
</dbReference>
<evidence type="ECO:0000313" key="7">
    <source>
        <dbReference type="EMBL" id="KIO19699.1"/>
    </source>
</evidence>
<keyword evidence="4 6" id="KW-0472">Membrane</keyword>
<dbReference type="OrthoDB" id="3358017at2759"/>
<feature type="transmembrane region" description="Helical" evidence="6">
    <location>
        <begin position="226"/>
        <end position="246"/>
    </location>
</feature>
<dbReference type="STRING" id="1051891.A0A0C3Q7V0"/>
<dbReference type="EMBL" id="KN823208">
    <property type="protein sequence ID" value="KIO19699.1"/>
    <property type="molecule type" value="Genomic_DNA"/>
</dbReference>
<evidence type="ECO:0000256" key="5">
    <source>
        <dbReference type="SAM" id="MobiDB-lite"/>
    </source>
</evidence>
<feature type="transmembrane region" description="Helical" evidence="6">
    <location>
        <begin position="127"/>
        <end position="148"/>
    </location>
</feature>
<dbReference type="Proteomes" id="UP000054248">
    <property type="component" value="Unassembled WGS sequence"/>
</dbReference>